<dbReference type="Gene3D" id="3.20.20.100">
    <property type="entry name" value="NADP-dependent oxidoreductase domain"/>
    <property type="match status" value="1"/>
</dbReference>
<organism evidence="8 9">
    <name type="scientific">Weissella viridescens</name>
    <name type="common">Lactobacillus viridescens</name>
    <dbReference type="NCBI Taxonomy" id="1629"/>
    <lineage>
        <taxon>Bacteria</taxon>
        <taxon>Bacillati</taxon>
        <taxon>Bacillota</taxon>
        <taxon>Bacilli</taxon>
        <taxon>Lactobacillales</taxon>
        <taxon>Lactobacillaceae</taxon>
        <taxon>Weissella</taxon>
    </lineage>
</organism>
<dbReference type="AlphaFoldDB" id="A0A0R2H2C9"/>
<sequence length="284" mass="31924">MTDKVILNKNTEMPNLGFGVYQVTDQNEAKQAVIDAIDAGYRLIDTAASYGNEKAVGEAIEDSNVSREELFITSKLWVDDTGYEATKRAIKESLERLQLDYLDLFLIHQPYGDVFGSWKAMNEAKNAGLIRAVGVSNFSIAQITNIAEFSGIKPAINQIEVNPFNQNNEAVEYLQNYGVQVEAWAPFAEGKNGLFTNDTLQEIADNHNKSIAQVVLHWNVQRGIVPVSKSTKPERMVQNLDVLDFELTDSEMEKIAQLDTGDSQFFSHEDPEMIKWMAHRTVEK</sequence>
<dbReference type="EMBL" id="JQBM01000002">
    <property type="protein sequence ID" value="KRN46574.1"/>
    <property type="molecule type" value="Genomic_DNA"/>
</dbReference>
<gene>
    <name evidence="8" type="ORF">IV50_GL000854</name>
</gene>
<evidence type="ECO:0000313" key="9">
    <source>
        <dbReference type="Proteomes" id="UP000051992"/>
    </source>
</evidence>
<feature type="active site" description="Proton donor" evidence="4">
    <location>
        <position position="50"/>
    </location>
</feature>
<dbReference type="RefSeq" id="WP_057745544.1">
    <property type="nucleotide sequence ID" value="NZ_BJLU01000002.1"/>
</dbReference>
<comment type="caution">
    <text evidence="8">The sequence shown here is derived from an EMBL/GenBank/DDBJ whole genome shotgun (WGS) entry which is preliminary data.</text>
</comment>
<feature type="binding site" evidence="5">
    <location>
        <position position="108"/>
    </location>
    <ligand>
        <name>substrate</name>
    </ligand>
</feature>
<evidence type="ECO:0000256" key="4">
    <source>
        <dbReference type="PIRSR" id="PIRSR000097-1"/>
    </source>
</evidence>
<reference evidence="8 9" key="1">
    <citation type="journal article" date="2015" name="Genome Announc.">
        <title>Expanding the biotechnology potential of lactobacilli through comparative genomics of 213 strains and associated genera.</title>
        <authorList>
            <person name="Sun Z."/>
            <person name="Harris H.M."/>
            <person name="McCann A."/>
            <person name="Guo C."/>
            <person name="Argimon S."/>
            <person name="Zhang W."/>
            <person name="Yang X."/>
            <person name="Jeffery I.B."/>
            <person name="Cooney J.C."/>
            <person name="Kagawa T.F."/>
            <person name="Liu W."/>
            <person name="Song Y."/>
            <person name="Salvetti E."/>
            <person name="Wrobel A."/>
            <person name="Rasinkangas P."/>
            <person name="Parkhill J."/>
            <person name="Rea M.C."/>
            <person name="O'Sullivan O."/>
            <person name="Ritari J."/>
            <person name="Douillard F.P."/>
            <person name="Paul Ross R."/>
            <person name="Yang R."/>
            <person name="Briner A.E."/>
            <person name="Felis G.E."/>
            <person name="de Vos W.M."/>
            <person name="Barrangou R."/>
            <person name="Klaenhammer T.R."/>
            <person name="Caufield P.W."/>
            <person name="Cui Y."/>
            <person name="Zhang H."/>
            <person name="O'Toole P.W."/>
        </authorList>
    </citation>
    <scope>NUCLEOTIDE SEQUENCE [LARGE SCALE GENOMIC DNA]</scope>
    <source>
        <strain evidence="8 9">DSM 20410</strain>
    </source>
</reference>
<dbReference type="InterPro" id="IPR036812">
    <property type="entry name" value="NAD(P)_OxRdtase_dom_sf"/>
</dbReference>
<evidence type="ECO:0000256" key="5">
    <source>
        <dbReference type="PIRSR" id="PIRSR000097-2"/>
    </source>
</evidence>
<evidence type="ECO:0000259" key="7">
    <source>
        <dbReference type="Pfam" id="PF00248"/>
    </source>
</evidence>
<name>A0A0R2H2C9_WEIVI</name>
<proteinExistence type="inferred from homology"/>
<dbReference type="CDD" id="cd19133">
    <property type="entry name" value="AKR_AKR5F1"/>
    <property type="match status" value="1"/>
</dbReference>
<accession>A0A0R2H2C9</accession>
<dbReference type="PROSITE" id="PS00062">
    <property type="entry name" value="ALDOKETO_REDUCTASE_2"/>
    <property type="match status" value="1"/>
</dbReference>
<keyword evidence="2" id="KW-0521">NADP</keyword>
<dbReference type="PRINTS" id="PR00069">
    <property type="entry name" value="ALDKETRDTASE"/>
</dbReference>
<evidence type="ECO:0000256" key="6">
    <source>
        <dbReference type="PIRSR" id="PIRSR000097-3"/>
    </source>
</evidence>
<dbReference type="GO" id="GO:0016616">
    <property type="term" value="F:oxidoreductase activity, acting on the CH-OH group of donors, NAD or NADP as acceptor"/>
    <property type="evidence" value="ECO:0007669"/>
    <property type="project" value="UniProtKB-ARBA"/>
</dbReference>
<feature type="site" description="Lowers pKa of active site Tyr" evidence="6">
    <location>
        <position position="75"/>
    </location>
</feature>
<dbReference type="Proteomes" id="UP000051992">
    <property type="component" value="Unassembled WGS sequence"/>
</dbReference>
<feature type="domain" description="NADP-dependent oxidoreductase" evidence="7">
    <location>
        <begin position="16"/>
        <end position="259"/>
    </location>
</feature>
<dbReference type="PIRSF" id="PIRSF000097">
    <property type="entry name" value="AKR"/>
    <property type="match status" value="1"/>
</dbReference>
<dbReference type="PROSITE" id="PS00798">
    <property type="entry name" value="ALDOKETO_REDUCTASE_1"/>
    <property type="match status" value="1"/>
</dbReference>
<dbReference type="PATRIC" id="fig|1629.5.peg.863"/>
<dbReference type="PANTHER" id="PTHR43827:SF3">
    <property type="entry name" value="NADP-DEPENDENT OXIDOREDUCTASE DOMAIN-CONTAINING PROTEIN"/>
    <property type="match status" value="1"/>
</dbReference>
<dbReference type="OrthoDB" id="9804790at2"/>
<dbReference type="SUPFAM" id="SSF51430">
    <property type="entry name" value="NAD(P)-linked oxidoreductase"/>
    <property type="match status" value="1"/>
</dbReference>
<dbReference type="InterPro" id="IPR023210">
    <property type="entry name" value="NADP_OxRdtase_dom"/>
</dbReference>
<dbReference type="PANTHER" id="PTHR43827">
    <property type="entry name" value="2,5-DIKETO-D-GLUCONIC ACID REDUCTASE"/>
    <property type="match status" value="1"/>
</dbReference>
<keyword evidence="3" id="KW-0560">Oxidoreductase</keyword>
<dbReference type="InterPro" id="IPR018170">
    <property type="entry name" value="Aldo/ket_reductase_CS"/>
</dbReference>
<evidence type="ECO:0000256" key="3">
    <source>
        <dbReference type="ARBA" id="ARBA00023002"/>
    </source>
</evidence>
<comment type="similarity">
    <text evidence="1">Belongs to the aldo/keto reductase family.</text>
</comment>
<evidence type="ECO:0000256" key="1">
    <source>
        <dbReference type="ARBA" id="ARBA00007905"/>
    </source>
</evidence>
<evidence type="ECO:0000256" key="2">
    <source>
        <dbReference type="ARBA" id="ARBA00022857"/>
    </source>
</evidence>
<dbReference type="FunFam" id="3.20.20.100:FF:000015">
    <property type="entry name" value="Oxidoreductase, aldo/keto reductase family"/>
    <property type="match status" value="1"/>
</dbReference>
<keyword evidence="9" id="KW-1185">Reference proteome</keyword>
<evidence type="ECO:0000313" key="8">
    <source>
        <dbReference type="EMBL" id="KRN46574.1"/>
    </source>
</evidence>
<dbReference type="InterPro" id="IPR020471">
    <property type="entry name" value="AKR"/>
</dbReference>
<protein>
    <recommendedName>
        <fullName evidence="7">NADP-dependent oxidoreductase domain-containing protein</fullName>
    </recommendedName>
</protein>
<dbReference type="Pfam" id="PF00248">
    <property type="entry name" value="Aldo_ket_red"/>
    <property type="match status" value="1"/>
</dbReference>